<comment type="similarity">
    <text evidence="1">Belongs to the disease resistance NB-LRR family.</text>
</comment>
<feature type="compositionally biased region" description="Polar residues" evidence="7">
    <location>
        <begin position="1062"/>
        <end position="1073"/>
    </location>
</feature>
<dbReference type="Gene3D" id="3.80.10.10">
    <property type="entry name" value="Ribonuclease Inhibitor"/>
    <property type="match status" value="2"/>
</dbReference>
<evidence type="ECO:0000259" key="8">
    <source>
        <dbReference type="SMART" id="SM00382"/>
    </source>
</evidence>
<dbReference type="Gene3D" id="3.40.50.300">
    <property type="entry name" value="P-loop containing nucleotide triphosphate hydrolases"/>
    <property type="match status" value="1"/>
</dbReference>
<dbReference type="Proteomes" id="UP000231279">
    <property type="component" value="Unassembled WGS sequence"/>
</dbReference>
<dbReference type="STRING" id="429701.A0A2G9HM93"/>
<organism evidence="9 10">
    <name type="scientific">Handroanthus impetiginosus</name>
    <dbReference type="NCBI Taxonomy" id="429701"/>
    <lineage>
        <taxon>Eukaryota</taxon>
        <taxon>Viridiplantae</taxon>
        <taxon>Streptophyta</taxon>
        <taxon>Embryophyta</taxon>
        <taxon>Tracheophyta</taxon>
        <taxon>Spermatophyta</taxon>
        <taxon>Magnoliopsida</taxon>
        <taxon>eudicotyledons</taxon>
        <taxon>Gunneridae</taxon>
        <taxon>Pentapetalae</taxon>
        <taxon>asterids</taxon>
        <taxon>lamiids</taxon>
        <taxon>Lamiales</taxon>
        <taxon>Bignoniaceae</taxon>
        <taxon>Crescentiina</taxon>
        <taxon>Tabebuia alliance</taxon>
        <taxon>Handroanthus</taxon>
    </lineage>
</organism>
<dbReference type="Pfam" id="PF23598">
    <property type="entry name" value="LRR_14"/>
    <property type="match status" value="1"/>
</dbReference>
<keyword evidence="10" id="KW-1185">Reference proteome</keyword>
<keyword evidence="3" id="KW-0677">Repeat</keyword>
<sequence>MAYEITNLIGQSSSAMYIPLKDIFLYFKDKAKFIEDLQENLRKLIVEMSTVYSRKKRTDRLLETSVSKEGSGEYRILVEQIKAFREKYNKFFLKYNKYCGNLPGVIPEPDASIASNVIDLLQEGTPTVWTRKCFKLAKLSKNVKALYDEISRVAERMIPENLILEKRPEVVQVKHDDIDLPSFNEYVKKVLRYLREDKNRSIGIVGSIGVGKTTVMKRLNNQLEGDMSLKFDVVVWINYPKELDTKEKIIEMMQNEIMERLKLKLEKGNSTKQNANIISTILSKEKYIMLIDQVSSTINLDEVGIHKDHKLGKVVVASSDKKVIKQMTDEQVEIERLANDDAWDLFENVCGVIYDPRIKDIADRIIDSCGGLPLVIKLVAKFLKGVKDEKVWSDVKRILQSEAQTAKLLNLAGVGNAYKLVYDGLSESYFKKCLLFGALFPSNHKIYKDYLVECWMAEGFLPLFGTDVPKLRSGRERGATIFRELTDKFLLESCTDNKYIKMPEYFRKVALEQQYPEEKRCVIWAPEENKLLNEEIWRTVTRMSLICCKAKLPKCPESPNISTLLLQCNPHLVKLEDLFFCNMKNLRVLNLNQAKIELLPTSISSLDNLISLYLNGCTRLAKLPSQVKRLEKIEFLDIRGTSIPKLPEEIGNMIQLRSLRVSFAPKECSRNSKRKEVDEILIPPNIICHLQQLEELIIETGCCNPSWDNIADRIARELANLEKLTTLSFHFPTIGVLETFVTNSKSWNNTETHWKNNTFNSFKISIGCCKTQHPYSSEIRRAERQLRFSTSEEISSVKNEEILSVKEVLKQANAFEVVGHVNVKSLSEFDLGNAGALKVCVVEYCNNMVNIVDADSTNDGGVLKCLEELYLFNLRSVQSIWKGLIFPESLSKLEVLTICGCPELTWILDHKLAEALSSLKHLKVKNCPKIVEIIEVEDHIDCFGMLQKVKTVELIDLPNLESICKSGSMMWNSLRKIVAISCQKLTNLPLSNAEELETIECEESWWNALQLSGEAKQCFHPHCHFIVVEEESSSNGRSFNTQAFDNNDSQTSNSRNGHDEAMTSNGSSNTNGAQKVEDDSLYKAKLVRANCQISMPQKTLKSC</sequence>
<keyword evidence="5" id="KW-0611">Plant defense</keyword>
<keyword evidence="6" id="KW-0067">ATP-binding</keyword>
<evidence type="ECO:0000256" key="2">
    <source>
        <dbReference type="ARBA" id="ARBA00022614"/>
    </source>
</evidence>
<dbReference type="GO" id="GO:0043531">
    <property type="term" value="F:ADP binding"/>
    <property type="evidence" value="ECO:0007669"/>
    <property type="project" value="InterPro"/>
</dbReference>
<dbReference type="Pfam" id="PF23559">
    <property type="entry name" value="WHD_DRP"/>
    <property type="match status" value="1"/>
</dbReference>
<dbReference type="Pfam" id="PF23247">
    <property type="entry name" value="LRR_RPS2"/>
    <property type="match status" value="1"/>
</dbReference>
<dbReference type="InterPro" id="IPR032675">
    <property type="entry name" value="LRR_dom_sf"/>
</dbReference>
<keyword evidence="4" id="KW-0547">Nucleotide-binding</keyword>
<dbReference type="SUPFAM" id="SSF52540">
    <property type="entry name" value="P-loop containing nucleoside triphosphate hydrolases"/>
    <property type="match status" value="1"/>
</dbReference>
<evidence type="ECO:0000313" key="10">
    <source>
        <dbReference type="Proteomes" id="UP000231279"/>
    </source>
</evidence>
<evidence type="ECO:0000256" key="7">
    <source>
        <dbReference type="SAM" id="MobiDB-lite"/>
    </source>
</evidence>
<name>A0A2G9HM93_9LAMI</name>
<feature type="compositionally biased region" description="Polar residues" evidence="7">
    <location>
        <begin position="1036"/>
        <end position="1055"/>
    </location>
</feature>
<dbReference type="InterPro" id="IPR027417">
    <property type="entry name" value="P-loop_NTPase"/>
</dbReference>
<dbReference type="InterPro" id="IPR042197">
    <property type="entry name" value="Apaf_helical"/>
</dbReference>
<comment type="caution">
    <text evidence="9">The sequence shown here is derived from an EMBL/GenBank/DDBJ whole genome shotgun (WGS) entry which is preliminary data.</text>
</comment>
<dbReference type="GO" id="GO:0006952">
    <property type="term" value="P:defense response"/>
    <property type="evidence" value="ECO:0007669"/>
    <property type="project" value="UniProtKB-KW"/>
</dbReference>
<evidence type="ECO:0000256" key="5">
    <source>
        <dbReference type="ARBA" id="ARBA00022821"/>
    </source>
</evidence>
<dbReference type="SMART" id="SM00382">
    <property type="entry name" value="AAA"/>
    <property type="match status" value="1"/>
</dbReference>
<dbReference type="InterPro" id="IPR057135">
    <property type="entry name" value="At4g27190-like_LRR"/>
</dbReference>
<dbReference type="PANTHER" id="PTHR33463:SF209">
    <property type="entry name" value="DISEASE RESISTANCE PROTEIN RPS2-LIKE"/>
    <property type="match status" value="1"/>
</dbReference>
<dbReference type="InterPro" id="IPR003593">
    <property type="entry name" value="AAA+_ATPase"/>
</dbReference>
<dbReference type="Pfam" id="PF00931">
    <property type="entry name" value="NB-ARC"/>
    <property type="match status" value="1"/>
</dbReference>
<gene>
    <name evidence="9" type="ORF">CDL12_08683</name>
</gene>
<reference evidence="10" key="1">
    <citation type="journal article" date="2018" name="Gigascience">
        <title>Genome assembly of the Pink Ipe (Handroanthus impetiginosus, Bignoniaceae), a highly valued, ecologically keystone Neotropical timber forest tree.</title>
        <authorList>
            <person name="Silva-Junior O.B."/>
            <person name="Grattapaglia D."/>
            <person name="Novaes E."/>
            <person name="Collevatti R.G."/>
        </authorList>
    </citation>
    <scope>NUCLEOTIDE SEQUENCE [LARGE SCALE GENOMIC DNA]</scope>
    <source>
        <strain evidence="10">cv. UFG-1</strain>
    </source>
</reference>
<evidence type="ECO:0000256" key="1">
    <source>
        <dbReference type="ARBA" id="ARBA00008894"/>
    </source>
</evidence>
<dbReference type="InterPro" id="IPR055414">
    <property type="entry name" value="LRR_R13L4/SHOC2-like"/>
</dbReference>
<dbReference type="InterPro" id="IPR058922">
    <property type="entry name" value="WHD_DRP"/>
</dbReference>
<evidence type="ECO:0000256" key="3">
    <source>
        <dbReference type="ARBA" id="ARBA00022737"/>
    </source>
</evidence>
<feature type="domain" description="AAA+ ATPase" evidence="8">
    <location>
        <begin position="198"/>
        <end position="338"/>
    </location>
</feature>
<evidence type="ECO:0000256" key="6">
    <source>
        <dbReference type="ARBA" id="ARBA00022840"/>
    </source>
</evidence>
<feature type="region of interest" description="Disordered" evidence="7">
    <location>
        <begin position="1036"/>
        <end position="1075"/>
    </location>
</feature>
<dbReference type="GO" id="GO:0005524">
    <property type="term" value="F:ATP binding"/>
    <property type="evidence" value="ECO:0007669"/>
    <property type="project" value="UniProtKB-KW"/>
</dbReference>
<dbReference type="SUPFAM" id="SSF52058">
    <property type="entry name" value="L domain-like"/>
    <property type="match status" value="1"/>
</dbReference>
<dbReference type="InterPro" id="IPR050905">
    <property type="entry name" value="Plant_NBS-LRR"/>
</dbReference>
<dbReference type="AlphaFoldDB" id="A0A2G9HM93"/>
<dbReference type="OrthoDB" id="894085at2759"/>
<evidence type="ECO:0000313" key="9">
    <source>
        <dbReference type="EMBL" id="PIN18642.1"/>
    </source>
</evidence>
<dbReference type="PRINTS" id="PR00364">
    <property type="entry name" value="DISEASERSIST"/>
</dbReference>
<dbReference type="InterPro" id="IPR002182">
    <property type="entry name" value="NB-ARC"/>
</dbReference>
<keyword evidence="2" id="KW-0433">Leucine-rich repeat</keyword>
<dbReference type="PANTHER" id="PTHR33463">
    <property type="entry name" value="NB-ARC DOMAIN-CONTAINING PROTEIN-RELATED"/>
    <property type="match status" value="1"/>
</dbReference>
<dbReference type="EMBL" id="NKXS01001429">
    <property type="protein sequence ID" value="PIN18642.1"/>
    <property type="molecule type" value="Genomic_DNA"/>
</dbReference>
<evidence type="ECO:0000256" key="4">
    <source>
        <dbReference type="ARBA" id="ARBA00022741"/>
    </source>
</evidence>
<proteinExistence type="inferred from homology"/>
<accession>A0A2G9HM93</accession>
<protein>
    <submittedName>
        <fullName evidence="9">Apoptotic ATPase</fullName>
    </submittedName>
</protein>
<dbReference type="Gene3D" id="1.10.8.430">
    <property type="entry name" value="Helical domain of apoptotic protease-activating factors"/>
    <property type="match status" value="1"/>
</dbReference>